<dbReference type="AlphaFoldDB" id="A0A699VA83"/>
<accession>A0A699VA83</accession>
<feature type="compositionally biased region" description="Basic and acidic residues" evidence="1">
    <location>
        <begin position="32"/>
        <end position="47"/>
    </location>
</feature>
<proteinExistence type="predicted"/>
<sequence>DSREEDKDNESNSFDKSDGIDDDDDDDDDGSSNDHDDERTKSDRDEILDPNLTNDLSKKRKTRSCDTYSGP</sequence>
<protein>
    <submittedName>
        <fullName evidence="2">Uncharacterized protein</fullName>
    </submittedName>
</protein>
<feature type="region of interest" description="Disordered" evidence="1">
    <location>
        <begin position="1"/>
        <end position="71"/>
    </location>
</feature>
<dbReference type="EMBL" id="BKCJ011423134">
    <property type="protein sequence ID" value="GFD32322.1"/>
    <property type="molecule type" value="Genomic_DNA"/>
</dbReference>
<reference evidence="2" key="1">
    <citation type="journal article" date="2019" name="Sci. Rep.">
        <title>Draft genome of Tanacetum cinerariifolium, the natural source of mosquito coil.</title>
        <authorList>
            <person name="Yamashiro T."/>
            <person name="Shiraishi A."/>
            <person name="Satake H."/>
            <person name="Nakayama K."/>
        </authorList>
    </citation>
    <scope>NUCLEOTIDE SEQUENCE</scope>
</reference>
<name>A0A699VA83_TANCI</name>
<organism evidence="2">
    <name type="scientific">Tanacetum cinerariifolium</name>
    <name type="common">Dalmatian daisy</name>
    <name type="synonym">Chrysanthemum cinerariifolium</name>
    <dbReference type="NCBI Taxonomy" id="118510"/>
    <lineage>
        <taxon>Eukaryota</taxon>
        <taxon>Viridiplantae</taxon>
        <taxon>Streptophyta</taxon>
        <taxon>Embryophyta</taxon>
        <taxon>Tracheophyta</taxon>
        <taxon>Spermatophyta</taxon>
        <taxon>Magnoliopsida</taxon>
        <taxon>eudicotyledons</taxon>
        <taxon>Gunneridae</taxon>
        <taxon>Pentapetalae</taxon>
        <taxon>asterids</taxon>
        <taxon>campanulids</taxon>
        <taxon>Asterales</taxon>
        <taxon>Asteraceae</taxon>
        <taxon>Asteroideae</taxon>
        <taxon>Anthemideae</taxon>
        <taxon>Anthemidinae</taxon>
        <taxon>Tanacetum</taxon>
    </lineage>
</organism>
<feature type="non-terminal residue" evidence="2">
    <location>
        <position position="1"/>
    </location>
</feature>
<feature type="compositionally biased region" description="Acidic residues" evidence="1">
    <location>
        <begin position="20"/>
        <end position="31"/>
    </location>
</feature>
<comment type="caution">
    <text evidence="2">The sequence shown here is derived from an EMBL/GenBank/DDBJ whole genome shotgun (WGS) entry which is preliminary data.</text>
</comment>
<evidence type="ECO:0000256" key="1">
    <source>
        <dbReference type="SAM" id="MobiDB-lite"/>
    </source>
</evidence>
<evidence type="ECO:0000313" key="2">
    <source>
        <dbReference type="EMBL" id="GFD32322.1"/>
    </source>
</evidence>
<gene>
    <name evidence="2" type="ORF">Tci_904291</name>
</gene>
<feature type="compositionally biased region" description="Basic and acidic residues" evidence="1">
    <location>
        <begin position="1"/>
        <end position="19"/>
    </location>
</feature>